<name>A0A4R6SA35_LABRH</name>
<protein>
    <submittedName>
        <fullName evidence="2">Type II secretory pathway pseudopilin PulG</fullName>
    </submittedName>
</protein>
<keyword evidence="1" id="KW-0812">Transmembrane</keyword>
<evidence type="ECO:0000313" key="3">
    <source>
        <dbReference type="Proteomes" id="UP000295444"/>
    </source>
</evidence>
<evidence type="ECO:0000313" key="2">
    <source>
        <dbReference type="EMBL" id="TDP96770.1"/>
    </source>
</evidence>
<sequence length="147" mass="15341">MTPAPDRSEAGETLLELLIAVTIMGIALVAIVGGLVTTILISDVHRKQAVAGAFARDYGAAIQNVVAAGGYQPCNAPTYAGAVLGTPGYTKSITGSWYWNGSSWQATCGTDTGLQKVRVQVRSTDGRAVESVDVVLRKPCRISDPSC</sequence>
<keyword evidence="3" id="KW-1185">Reference proteome</keyword>
<dbReference type="RefSeq" id="WP_133852077.1">
    <property type="nucleotide sequence ID" value="NZ_SNXZ01000004.1"/>
</dbReference>
<dbReference type="AlphaFoldDB" id="A0A4R6SA35"/>
<keyword evidence="1" id="KW-1133">Transmembrane helix</keyword>
<accession>A0A4R6SA35</accession>
<reference evidence="2 3" key="1">
    <citation type="submission" date="2019-03" db="EMBL/GenBank/DDBJ databases">
        <title>Genomic Encyclopedia of Type Strains, Phase IV (KMG-IV): sequencing the most valuable type-strain genomes for metagenomic binning, comparative biology and taxonomic classification.</title>
        <authorList>
            <person name="Goeker M."/>
        </authorList>
    </citation>
    <scope>NUCLEOTIDE SEQUENCE [LARGE SCALE GENOMIC DNA]</scope>
    <source>
        <strain evidence="2 3">DSM 45361</strain>
    </source>
</reference>
<dbReference type="Pfam" id="PF07963">
    <property type="entry name" value="N_methyl"/>
    <property type="match status" value="1"/>
</dbReference>
<evidence type="ECO:0000256" key="1">
    <source>
        <dbReference type="SAM" id="Phobius"/>
    </source>
</evidence>
<dbReference type="OrthoDB" id="3629569at2"/>
<proteinExistence type="predicted"/>
<dbReference type="Proteomes" id="UP000295444">
    <property type="component" value="Unassembled WGS sequence"/>
</dbReference>
<feature type="transmembrane region" description="Helical" evidence="1">
    <location>
        <begin position="17"/>
        <end position="41"/>
    </location>
</feature>
<organism evidence="2 3">
    <name type="scientific">Labedaea rhizosphaerae</name>
    <dbReference type="NCBI Taxonomy" id="598644"/>
    <lineage>
        <taxon>Bacteria</taxon>
        <taxon>Bacillati</taxon>
        <taxon>Actinomycetota</taxon>
        <taxon>Actinomycetes</taxon>
        <taxon>Pseudonocardiales</taxon>
        <taxon>Pseudonocardiaceae</taxon>
        <taxon>Labedaea</taxon>
    </lineage>
</organism>
<comment type="caution">
    <text evidence="2">The sequence shown here is derived from an EMBL/GenBank/DDBJ whole genome shotgun (WGS) entry which is preliminary data.</text>
</comment>
<gene>
    <name evidence="2" type="ORF">EV186_104758</name>
</gene>
<dbReference type="InterPro" id="IPR012902">
    <property type="entry name" value="N_methyl_site"/>
</dbReference>
<keyword evidence="1" id="KW-0472">Membrane</keyword>
<dbReference type="EMBL" id="SNXZ01000004">
    <property type="protein sequence ID" value="TDP96770.1"/>
    <property type="molecule type" value="Genomic_DNA"/>
</dbReference>